<feature type="transmembrane region" description="Helical" evidence="2">
    <location>
        <begin position="29"/>
        <end position="56"/>
    </location>
</feature>
<dbReference type="InParanoid" id="A0A146G3E6"/>
<evidence type="ECO:0000313" key="3">
    <source>
        <dbReference type="EMBL" id="GAT32345.1"/>
    </source>
</evidence>
<sequence>MHRLDQPLESSRPSGADRLRSKAARSHRASIVFGLLALALMVLTTFVLLGCFLARVNPFSHHALVLYLALAVPAIPLLAMACGIFSLRHATLRAMIKEKGPVREY</sequence>
<gene>
    <name evidence="3" type="ORF">TSACC_2743</name>
</gene>
<accession>A0A146G3E6</accession>
<evidence type="ECO:0000256" key="1">
    <source>
        <dbReference type="SAM" id="MobiDB-lite"/>
    </source>
</evidence>
<evidence type="ECO:0000256" key="2">
    <source>
        <dbReference type="SAM" id="Phobius"/>
    </source>
</evidence>
<reference evidence="4" key="1">
    <citation type="journal article" date="2017" name="Genome Announc.">
        <title>Draft Genome Sequence of Terrimicrobium sacchariphilum NM-5T, a Facultative Anaerobic Soil Bacterium of the Class Spartobacteria.</title>
        <authorList>
            <person name="Qiu Y.L."/>
            <person name="Tourlousse D.M."/>
            <person name="Matsuura N."/>
            <person name="Ohashi A."/>
            <person name="Sekiguchi Y."/>
        </authorList>
    </citation>
    <scope>NUCLEOTIDE SEQUENCE [LARGE SCALE GENOMIC DNA]</scope>
    <source>
        <strain evidence="4">NM-5</strain>
    </source>
</reference>
<keyword evidence="2" id="KW-1133">Transmembrane helix</keyword>
<feature type="region of interest" description="Disordered" evidence="1">
    <location>
        <begin position="1"/>
        <end position="23"/>
    </location>
</feature>
<name>A0A146G3E6_TERSA</name>
<comment type="caution">
    <text evidence="3">The sequence shown here is derived from an EMBL/GenBank/DDBJ whole genome shotgun (WGS) entry which is preliminary data.</text>
</comment>
<proteinExistence type="predicted"/>
<keyword evidence="2" id="KW-0812">Transmembrane</keyword>
<dbReference type="RefSeq" id="WP_075078183.1">
    <property type="nucleotide sequence ID" value="NZ_BDCO01000002.1"/>
</dbReference>
<dbReference type="AlphaFoldDB" id="A0A146G3E6"/>
<evidence type="ECO:0000313" key="4">
    <source>
        <dbReference type="Proteomes" id="UP000076023"/>
    </source>
</evidence>
<feature type="transmembrane region" description="Helical" evidence="2">
    <location>
        <begin position="62"/>
        <end position="87"/>
    </location>
</feature>
<organism evidence="3 4">
    <name type="scientific">Terrimicrobium sacchariphilum</name>
    <dbReference type="NCBI Taxonomy" id="690879"/>
    <lineage>
        <taxon>Bacteria</taxon>
        <taxon>Pseudomonadati</taxon>
        <taxon>Verrucomicrobiota</taxon>
        <taxon>Terrimicrobiia</taxon>
        <taxon>Terrimicrobiales</taxon>
        <taxon>Terrimicrobiaceae</taxon>
        <taxon>Terrimicrobium</taxon>
    </lineage>
</organism>
<keyword evidence="2" id="KW-0472">Membrane</keyword>
<dbReference type="EMBL" id="BDCO01000002">
    <property type="protein sequence ID" value="GAT32345.1"/>
    <property type="molecule type" value="Genomic_DNA"/>
</dbReference>
<evidence type="ECO:0008006" key="5">
    <source>
        <dbReference type="Google" id="ProtNLM"/>
    </source>
</evidence>
<keyword evidence="4" id="KW-1185">Reference proteome</keyword>
<dbReference type="Proteomes" id="UP000076023">
    <property type="component" value="Unassembled WGS sequence"/>
</dbReference>
<protein>
    <recommendedName>
        <fullName evidence="5">Transmembrane protein</fullName>
    </recommendedName>
</protein>